<accession>D9J0W3</accession>
<evidence type="ECO:0000259" key="5">
    <source>
        <dbReference type="Pfam" id="PF00303"/>
    </source>
</evidence>
<evidence type="ECO:0000313" key="6">
    <source>
        <dbReference type="EMBL" id="ADJ53200.1"/>
    </source>
</evidence>
<dbReference type="KEGG" id="vg:10359196"/>
<evidence type="ECO:0000313" key="7">
    <source>
        <dbReference type="Proteomes" id="UP000000331"/>
    </source>
</evidence>
<comment type="similarity">
    <text evidence="1">Belongs to the thymidylate synthase family.</text>
</comment>
<dbReference type="CDD" id="cd00351">
    <property type="entry name" value="TS_Pyrimidine_HMase"/>
    <property type="match status" value="1"/>
</dbReference>
<dbReference type="GeneID" id="10359196"/>
<dbReference type="InterPro" id="IPR000398">
    <property type="entry name" value="Thymidylate_synthase"/>
</dbReference>
<dbReference type="InterPro" id="IPR036926">
    <property type="entry name" value="Thymidate_synth/dCMP_Mease_sf"/>
</dbReference>
<keyword evidence="7" id="KW-1185">Reference proteome</keyword>
<dbReference type="PRINTS" id="PR00108">
    <property type="entry name" value="THYMDSNTHASE"/>
</dbReference>
<evidence type="ECO:0000256" key="4">
    <source>
        <dbReference type="ARBA" id="ARBA00022679"/>
    </source>
</evidence>
<evidence type="ECO:0000256" key="2">
    <source>
        <dbReference type="ARBA" id="ARBA00011947"/>
    </source>
</evidence>
<protein>
    <recommendedName>
        <fullName evidence="2">thymidylate synthase</fullName>
        <ecNumber evidence="2">2.1.1.45</ecNumber>
    </recommendedName>
</protein>
<dbReference type="GO" id="GO:0006231">
    <property type="term" value="P:dTMP biosynthetic process"/>
    <property type="evidence" value="ECO:0007669"/>
    <property type="project" value="InterPro"/>
</dbReference>
<dbReference type="InterPro" id="IPR023451">
    <property type="entry name" value="Thymidate_synth/dCMP_Mease_dom"/>
</dbReference>
<keyword evidence="4" id="KW-0808">Transferase</keyword>
<evidence type="ECO:0000256" key="1">
    <source>
        <dbReference type="ARBA" id="ARBA00009972"/>
    </source>
</evidence>
<dbReference type="GO" id="GO:0004799">
    <property type="term" value="F:thymidylate synthase activity"/>
    <property type="evidence" value="ECO:0007669"/>
    <property type="project" value="UniProtKB-EC"/>
</dbReference>
<dbReference type="RefSeq" id="YP_004301499.1">
    <property type="nucleotide sequence ID" value="NC_015253.1"/>
</dbReference>
<evidence type="ECO:0000256" key="3">
    <source>
        <dbReference type="ARBA" id="ARBA00022603"/>
    </source>
</evidence>
<dbReference type="Pfam" id="PF00303">
    <property type="entry name" value="Thymidylat_synt"/>
    <property type="match status" value="1"/>
</dbReference>
<dbReference type="Gene3D" id="3.30.572.10">
    <property type="entry name" value="Thymidylate synthase/dCMP hydroxymethylase domain"/>
    <property type="match status" value="1"/>
</dbReference>
<name>D9J0W3_9CAUD</name>
<reference evidence="6 7" key="1">
    <citation type="journal article" date="2010" name="J. Bacteriol.">
        <title>Brochothrix thermosphacta bacteriophages feature heterogeneous and highly mosaic genomes and utilize unique prophage insertion sites.</title>
        <authorList>
            <person name="Kilcher S."/>
            <person name="Loessner M.J."/>
            <person name="Klumpp J."/>
        </authorList>
    </citation>
    <scope>NUCLEOTIDE SEQUENCE [LARGE SCALE GENOMIC DNA]</scope>
</reference>
<proteinExistence type="inferred from homology"/>
<sequence length="304" mass="34835">MSINSQYLDGLFRIFDEGHDEPARGHYQDGTQARHLIIPSMEITLKAEETGRLSLKHVGAKDPIKEMLWIYQKASSDVTELQEMGCKVWNNTAWHSSENNIAPAYGHQIAKITRVKGKTEQILAYQQAMYGVPIHDSLLPKAINTFKMNQMHRVIWDLVNDPHSKRIATELWNVSDLDDMVLPPCVHRTEWSVIGGKLHLKVLQRSADYCVGVPYNIYQFDVLRRMVSVATGIPLGDYVHNMSNVHIYDRHIPDAFEMAKTDVDSIPETKPVSINKKGFARMKLDDMYHDPAYEAPKYKFEIVE</sequence>
<dbReference type="PANTHER" id="PTHR11548:SF1">
    <property type="entry name" value="THYMIDYLATE SYNTHASE 1"/>
    <property type="match status" value="1"/>
</dbReference>
<dbReference type="OrthoDB" id="13491at10239"/>
<feature type="domain" description="Thymidylate synthase/dCMP hydroxymethylase" evidence="5">
    <location>
        <begin position="6"/>
        <end position="288"/>
    </location>
</feature>
<dbReference type="EC" id="2.1.1.45" evidence="2"/>
<dbReference type="SUPFAM" id="SSF55831">
    <property type="entry name" value="Thymidylate synthase/dCMP hydroxymethylase"/>
    <property type="match status" value="1"/>
</dbReference>
<dbReference type="Proteomes" id="UP000000331">
    <property type="component" value="Segment"/>
</dbReference>
<keyword evidence="3" id="KW-0489">Methyltransferase</keyword>
<dbReference type="InterPro" id="IPR045097">
    <property type="entry name" value="Thymidate_synth/dCMP_Mease"/>
</dbReference>
<dbReference type="PANTHER" id="PTHR11548">
    <property type="entry name" value="THYMIDYLATE SYNTHASE 1"/>
    <property type="match status" value="1"/>
</dbReference>
<organism evidence="6 7">
    <name type="scientific">Brochothrix phage A9</name>
    <dbReference type="NCBI Taxonomy" id="857312"/>
    <lineage>
        <taxon>Viruses</taxon>
        <taxon>Duplodnaviria</taxon>
        <taxon>Heunggongvirae</taxon>
        <taxon>Uroviricota</taxon>
        <taxon>Caudoviricetes</taxon>
        <taxon>Herelleviridae</taxon>
        <taxon>Klumppvirus</taxon>
        <taxon>Klumppvirus A9</taxon>
    </lineage>
</organism>
<dbReference type="GO" id="GO:0032259">
    <property type="term" value="P:methylation"/>
    <property type="evidence" value="ECO:0007669"/>
    <property type="project" value="UniProtKB-KW"/>
</dbReference>
<dbReference type="EMBL" id="HM242243">
    <property type="protein sequence ID" value="ADJ53200.1"/>
    <property type="molecule type" value="Genomic_DNA"/>
</dbReference>